<dbReference type="AlphaFoldDB" id="A0A8H7TR37"/>
<dbReference type="Pfam" id="PF26177">
    <property type="entry name" value="zf_C2H2_17_1st"/>
    <property type="match status" value="1"/>
</dbReference>
<dbReference type="InterPro" id="IPR036236">
    <property type="entry name" value="Znf_C2H2_sf"/>
</dbReference>
<dbReference type="SMART" id="SM00355">
    <property type="entry name" value="ZnF_C2H2"/>
    <property type="match status" value="4"/>
</dbReference>
<name>A0A8H7TR37_BIOOC</name>
<dbReference type="Gene3D" id="3.30.160.60">
    <property type="entry name" value="Classic Zinc Finger"/>
    <property type="match status" value="2"/>
</dbReference>
<comment type="caution">
    <text evidence="8">The sequence shown here is derived from an EMBL/GenBank/DDBJ whole genome shotgun (WGS) entry which is preliminary data.</text>
</comment>
<dbReference type="GO" id="GO:0045944">
    <property type="term" value="P:positive regulation of transcription by RNA polymerase II"/>
    <property type="evidence" value="ECO:0007669"/>
    <property type="project" value="UniProtKB-ARBA"/>
</dbReference>
<dbReference type="GO" id="GO:0008270">
    <property type="term" value="F:zinc ion binding"/>
    <property type="evidence" value="ECO:0007669"/>
    <property type="project" value="UniProtKB-KW"/>
</dbReference>
<feature type="domain" description="C2H2-type" evidence="7">
    <location>
        <begin position="336"/>
        <end position="366"/>
    </location>
</feature>
<evidence type="ECO:0000313" key="8">
    <source>
        <dbReference type="EMBL" id="KAF9756000.1"/>
    </source>
</evidence>
<gene>
    <name evidence="8" type="ORF">IM811_011441</name>
</gene>
<dbReference type="InterPro" id="IPR059009">
    <property type="entry name" value="Znf_C2H2_17_1st"/>
</dbReference>
<keyword evidence="3 5" id="KW-0863">Zinc-finger</keyword>
<evidence type="ECO:0000256" key="6">
    <source>
        <dbReference type="SAM" id="MobiDB-lite"/>
    </source>
</evidence>
<accession>A0A8H7TR37</accession>
<dbReference type="PANTHER" id="PTHR19818:SF139">
    <property type="entry name" value="PAIR-RULE PROTEIN ODD-PAIRED"/>
    <property type="match status" value="1"/>
</dbReference>
<sequence>MASTSQAATHSPAFHSTIHGYSINPSGGILTPRAAPAADTTGPRSGFITLVVNDDIFDEDKDHKVDNGGDRSGNDAACAPRECTTAEALAACELLQPVILEDRKPIEVATVSERNQVDCIIEQDKVPDNSGHGKSIETTSIHDDDQQPESQSSANTPMSLDGLPSELYCNCCQKNWKNKSELKKHLNRRSKPFRCNREECTKNQVGFASNPDLTRHKRTVHGDNLKGKTYICTNGVGVHKIEQVSDIDLQHYSASAESVADGEQFVALDDDTENEKGEHLNGLARAKQLELLALVPATVLQEALRQKGGKVCNICGRVFTRPCELRKHSKRHKKPYGCTVYRCEKTFGSKDDWKRHERQQHTPPEVWVCEKNCREAFGSRDLFGLHLEDSHHEMSPL</sequence>
<evidence type="ECO:0000256" key="1">
    <source>
        <dbReference type="ARBA" id="ARBA00022723"/>
    </source>
</evidence>
<organism evidence="8 9">
    <name type="scientific">Bionectria ochroleuca</name>
    <name type="common">Gliocladium roseum</name>
    <dbReference type="NCBI Taxonomy" id="29856"/>
    <lineage>
        <taxon>Eukaryota</taxon>
        <taxon>Fungi</taxon>
        <taxon>Dikarya</taxon>
        <taxon>Ascomycota</taxon>
        <taxon>Pezizomycotina</taxon>
        <taxon>Sordariomycetes</taxon>
        <taxon>Hypocreomycetidae</taxon>
        <taxon>Hypocreales</taxon>
        <taxon>Bionectriaceae</taxon>
        <taxon>Clonostachys</taxon>
    </lineage>
</organism>
<evidence type="ECO:0000256" key="2">
    <source>
        <dbReference type="ARBA" id="ARBA00022737"/>
    </source>
</evidence>
<dbReference type="GO" id="GO:0000978">
    <property type="term" value="F:RNA polymerase II cis-regulatory region sequence-specific DNA binding"/>
    <property type="evidence" value="ECO:0007669"/>
    <property type="project" value="TreeGrafter"/>
</dbReference>
<dbReference type="SUPFAM" id="SSF57667">
    <property type="entry name" value="beta-beta-alpha zinc fingers"/>
    <property type="match status" value="1"/>
</dbReference>
<reference evidence="8" key="1">
    <citation type="submission" date="2020-10" db="EMBL/GenBank/DDBJ databases">
        <title>High-Quality Genome Resource of Clonostachys rosea strain S41 by Oxford Nanopore Long-Read Sequencing.</title>
        <authorList>
            <person name="Wang H."/>
        </authorList>
    </citation>
    <scope>NUCLEOTIDE SEQUENCE</scope>
    <source>
        <strain evidence="8">S41</strain>
    </source>
</reference>
<feature type="compositionally biased region" description="Polar residues" evidence="6">
    <location>
        <begin position="148"/>
        <end position="158"/>
    </location>
</feature>
<feature type="domain" description="C2H2-type" evidence="7">
    <location>
        <begin position="367"/>
        <end position="396"/>
    </location>
</feature>
<keyword evidence="2" id="KW-0677">Repeat</keyword>
<evidence type="ECO:0000256" key="5">
    <source>
        <dbReference type="PROSITE-ProRule" id="PRU00042"/>
    </source>
</evidence>
<dbReference type="InterPro" id="IPR013087">
    <property type="entry name" value="Znf_C2H2_type"/>
</dbReference>
<keyword evidence="4" id="KW-0862">Zinc</keyword>
<proteinExistence type="predicted"/>
<evidence type="ECO:0000256" key="4">
    <source>
        <dbReference type="ARBA" id="ARBA00022833"/>
    </source>
</evidence>
<evidence type="ECO:0000259" key="7">
    <source>
        <dbReference type="PROSITE" id="PS50157"/>
    </source>
</evidence>
<feature type="domain" description="C2H2-type" evidence="7">
    <location>
        <begin position="310"/>
        <end position="332"/>
    </location>
</feature>
<dbReference type="Pfam" id="PF00096">
    <property type="entry name" value="zf-C2H2"/>
    <property type="match status" value="1"/>
</dbReference>
<dbReference type="EMBL" id="JADCTT010000003">
    <property type="protein sequence ID" value="KAF9756000.1"/>
    <property type="molecule type" value="Genomic_DNA"/>
</dbReference>
<dbReference type="PANTHER" id="PTHR19818">
    <property type="entry name" value="ZINC FINGER PROTEIN ZIC AND GLI"/>
    <property type="match status" value="1"/>
</dbReference>
<keyword evidence="1" id="KW-0479">Metal-binding</keyword>
<evidence type="ECO:0000256" key="3">
    <source>
        <dbReference type="ARBA" id="ARBA00022771"/>
    </source>
</evidence>
<dbReference type="PROSITE" id="PS50157">
    <property type="entry name" value="ZINC_FINGER_C2H2_2"/>
    <property type="match status" value="3"/>
</dbReference>
<evidence type="ECO:0000313" key="9">
    <source>
        <dbReference type="Proteomes" id="UP000616885"/>
    </source>
</evidence>
<dbReference type="InterPro" id="IPR050329">
    <property type="entry name" value="GLI_C2H2-zinc-finger"/>
</dbReference>
<feature type="region of interest" description="Disordered" evidence="6">
    <location>
        <begin position="121"/>
        <end position="159"/>
    </location>
</feature>
<dbReference type="PROSITE" id="PS00028">
    <property type="entry name" value="ZINC_FINGER_C2H2_1"/>
    <property type="match status" value="2"/>
</dbReference>
<dbReference type="Proteomes" id="UP000616885">
    <property type="component" value="Unassembled WGS sequence"/>
</dbReference>
<dbReference type="GO" id="GO:0005634">
    <property type="term" value="C:nucleus"/>
    <property type="evidence" value="ECO:0007669"/>
    <property type="project" value="UniProtKB-ARBA"/>
</dbReference>
<dbReference type="GO" id="GO:0000981">
    <property type="term" value="F:DNA-binding transcription factor activity, RNA polymerase II-specific"/>
    <property type="evidence" value="ECO:0007669"/>
    <property type="project" value="TreeGrafter"/>
</dbReference>
<protein>
    <recommendedName>
        <fullName evidence="7">C2H2-type domain-containing protein</fullName>
    </recommendedName>
</protein>